<organism evidence="2">
    <name type="scientific">Octopus bimaculoides</name>
    <name type="common">California two-spotted octopus</name>
    <dbReference type="NCBI Taxonomy" id="37653"/>
    <lineage>
        <taxon>Eukaryota</taxon>
        <taxon>Metazoa</taxon>
        <taxon>Spiralia</taxon>
        <taxon>Lophotrochozoa</taxon>
        <taxon>Mollusca</taxon>
        <taxon>Cephalopoda</taxon>
        <taxon>Coleoidea</taxon>
        <taxon>Octopodiformes</taxon>
        <taxon>Octopoda</taxon>
        <taxon>Incirrata</taxon>
        <taxon>Octopodidae</taxon>
        <taxon>Octopus</taxon>
    </lineage>
</organism>
<keyword evidence="1" id="KW-0812">Transmembrane</keyword>
<protein>
    <submittedName>
        <fullName evidence="2">Uncharacterized protein</fullName>
    </submittedName>
</protein>
<feature type="transmembrane region" description="Helical" evidence="1">
    <location>
        <begin position="53"/>
        <end position="72"/>
    </location>
</feature>
<evidence type="ECO:0000256" key="1">
    <source>
        <dbReference type="SAM" id="Phobius"/>
    </source>
</evidence>
<evidence type="ECO:0000313" key="2">
    <source>
        <dbReference type="EMBL" id="KOF67767.1"/>
    </source>
</evidence>
<sequence length="77" mass="8603">MCVCVCNSSTKLQNAVDFHLADIHSLSLHLTFIFLHILFLCVILLMSKSKPHVVLISIMLDIASYSCIALLISRESK</sequence>
<reference evidence="2" key="1">
    <citation type="submission" date="2015-07" db="EMBL/GenBank/DDBJ databases">
        <title>MeaNS - Measles Nucleotide Surveillance Program.</title>
        <authorList>
            <person name="Tran T."/>
            <person name="Druce J."/>
        </authorList>
    </citation>
    <scope>NUCLEOTIDE SEQUENCE</scope>
    <source>
        <strain evidence="2">UCB-OBI-ISO-001</strain>
        <tissue evidence="2">Gonad</tissue>
    </source>
</reference>
<proteinExistence type="predicted"/>
<keyword evidence="1" id="KW-1133">Transmembrane helix</keyword>
<feature type="transmembrane region" description="Helical" evidence="1">
    <location>
        <begin position="26"/>
        <end position="46"/>
    </location>
</feature>
<keyword evidence="1" id="KW-0472">Membrane</keyword>
<gene>
    <name evidence="2" type="ORF">OCBIM_22008866mg</name>
</gene>
<dbReference type="AlphaFoldDB" id="A0A0L8FSY2"/>
<accession>A0A0L8FSY2</accession>
<name>A0A0L8FSY2_OCTBM</name>
<dbReference type="EMBL" id="KQ426791">
    <property type="protein sequence ID" value="KOF67767.1"/>
    <property type="molecule type" value="Genomic_DNA"/>
</dbReference>